<sequence length="295" mass="33578">MNKLLVTDIDGTITHLPHHLDSQVVDALHRLHDTGWNLFFLTGRYFAYAHSLFEKFAIPYLLGCQNGACVWSSEKKTFLYSRSIPHEFLHLLAQYTEDARVAVAIESGAQYDDHYYRAFLGRSDDELRFLLDPVYFPNSREKKRLRETHSLVNDYPYATFAAVKIFGKKEEVEKIADRFTSSAAIMRHVSATLMRWPFDEDYRILFMTDKSVSKGSAVDRVVDLVYEGQRPFVMASGDDANDIDLIKSADFKIVMNSAPEAMHGLADFLAPPAKKLGIISAWEAGLTRYSEITDS</sequence>
<evidence type="ECO:0000313" key="2">
    <source>
        <dbReference type="Proteomes" id="UP000016064"/>
    </source>
</evidence>
<dbReference type="InterPro" id="IPR036412">
    <property type="entry name" value="HAD-like_sf"/>
</dbReference>
<gene>
    <name evidence="1" type="ORF">H359_0727</name>
</gene>
<dbReference type="SUPFAM" id="SSF56784">
    <property type="entry name" value="HAD-like"/>
    <property type="match status" value="1"/>
</dbReference>
<evidence type="ECO:0000313" key="1">
    <source>
        <dbReference type="EMBL" id="EQM62706.1"/>
    </source>
</evidence>
<dbReference type="PANTHER" id="PTHR10000:SF8">
    <property type="entry name" value="HAD SUPERFAMILY HYDROLASE-LIKE, TYPE 3"/>
    <property type="match status" value="1"/>
</dbReference>
<comment type="caution">
    <text evidence="1">The sequence shown here is derived from an EMBL/GenBank/DDBJ whole genome shotgun (WGS) entry which is preliminary data.</text>
</comment>
<dbReference type="NCBIfam" id="TIGR01484">
    <property type="entry name" value="HAD-SF-IIB"/>
    <property type="match status" value="1"/>
</dbReference>
<accession>A0ABN0MZG5</accession>
<dbReference type="GO" id="GO:0016787">
    <property type="term" value="F:hydrolase activity"/>
    <property type="evidence" value="ECO:0007669"/>
    <property type="project" value="UniProtKB-KW"/>
</dbReference>
<dbReference type="Proteomes" id="UP000016064">
    <property type="component" value="Unassembled WGS sequence"/>
</dbReference>
<reference evidence="1 2" key="1">
    <citation type="submission" date="2013-07" db="EMBL/GenBank/DDBJ databases">
        <title>Isolation of a new Chlamydia species from the feral Sacred Ibis (Threskiornis aethiopicus): Chlamydia ibidis.</title>
        <authorList>
            <person name="Vorimore F."/>
            <person name="Hsia R.-C."/>
            <person name="Huot-Creasy H."/>
            <person name="Bastian S."/>
            <person name="Deruyter L."/>
            <person name="Passet A."/>
            <person name="Sachse K."/>
            <person name="Bavoil P."/>
            <person name="Myers G."/>
            <person name="Laroucau K."/>
        </authorList>
    </citation>
    <scope>NUCLEOTIDE SEQUENCE [LARGE SCALE GENOMIC DNA]</scope>
    <source>
        <strain evidence="1 2">10-1398/6</strain>
    </source>
</reference>
<dbReference type="Pfam" id="PF08282">
    <property type="entry name" value="Hydrolase_3"/>
    <property type="match status" value="1"/>
</dbReference>
<dbReference type="InterPro" id="IPR006379">
    <property type="entry name" value="HAD-SF_hydro_IIB"/>
</dbReference>
<dbReference type="InterPro" id="IPR023214">
    <property type="entry name" value="HAD_sf"/>
</dbReference>
<dbReference type="Gene3D" id="3.40.50.1000">
    <property type="entry name" value="HAD superfamily/HAD-like"/>
    <property type="match status" value="1"/>
</dbReference>
<dbReference type="PANTHER" id="PTHR10000">
    <property type="entry name" value="PHOSPHOSERINE PHOSPHATASE"/>
    <property type="match status" value="1"/>
</dbReference>
<organism evidence="1 2">
    <name type="scientific">Chlamydia ibidis 10-1398/6</name>
    <dbReference type="NCBI Taxonomy" id="1046581"/>
    <lineage>
        <taxon>Bacteria</taxon>
        <taxon>Pseudomonadati</taxon>
        <taxon>Chlamydiota</taxon>
        <taxon>Chlamydiia</taxon>
        <taxon>Chlamydiales</taxon>
        <taxon>Chlamydiaceae</taxon>
        <taxon>Chlamydia/Chlamydophila group</taxon>
        <taxon>Chlamydia</taxon>
    </lineage>
</organism>
<proteinExistence type="predicted"/>
<keyword evidence="1" id="KW-0378">Hydrolase</keyword>
<dbReference type="Gene3D" id="3.30.1240.10">
    <property type="match status" value="1"/>
</dbReference>
<keyword evidence="2" id="KW-1185">Reference proteome</keyword>
<protein>
    <submittedName>
        <fullName evidence="1">HAD hydrolase, IIB family protein</fullName>
    </submittedName>
</protein>
<dbReference type="RefSeq" id="WP_020370278.1">
    <property type="nucleotide sequence ID" value="NZ_APJW01000002.1"/>
</dbReference>
<name>A0ABN0MZG5_9CHLA</name>
<dbReference type="EMBL" id="APJW01000002">
    <property type="protein sequence ID" value="EQM62706.1"/>
    <property type="molecule type" value="Genomic_DNA"/>
</dbReference>